<dbReference type="EMBL" id="CP077091">
    <property type="protein sequence ID" value="QXI19907.1"/>
    <property type="molecule type" value="Genomic_DNA"/>
</dbReference>
<reference evidence="3 4" key="2">
    <citation type="journal article" date="2021" name="Microorganisms">
        <title>The Ever-Expanding Pseudomonas Genus: Description of 43 New Species and Partition of the Pseudomonas putida Group.</title>
        <authorList>
            <person name="Girard L."/>
            <person name="Lood C."/>
            <person name="Hofte M."/>
            <person name="Vandamme P."/>
            <person name="Rokni-Zadeh H."/>
            <person name="van Noort V."/>
            <person name="Lavigne R."/>
            <person name="De Mot R."/>
        </authorList>
    </citation>
    <scope>NUCLEOTIDE SEQUENCE [LARGE SCALE GENOMIC DNA]</scope>
    <source>
        <strain evidence="3 4">SWRI65</strain>
    </source>
</reference>
<organism evidence="3 4">
    <name type="scientific">Pseudomonas hamedanensis</name>
    <dbReference type="NCBI Taxonomy" id="2745504"/>
    <lineage>
        <taxon>Bacteria</taxon>
        <taxon>Pseudomonadati</taxon>
        <taxon>Pseudomonadota</taxon>
        <taxon>Gammaproteobacteria</taxon>
        <taxon>Pseudomonadales</taxon>
        <taxon>Pseudomonadaceae</taxon>
        <taxon>Pseudomonas</taxon>
    </lineage>
</organism>
<dbReference type="Pfam" id="PF22303">
    <property type="entry name" value="OspG_kinase"/>
    <property type="match status" value="1"/>
</dbReference>
<evidence type="ECO:0000313" key="3">
    <source>
        <dbReference type="EMBL" id="QXI19907.1"/>
    </source>
</evidence>
<evidence type="ECO:0000256" key="1">
    <source>
        <dbReference type="SAM" id="MobiDB-lite"/>
    </source>
</evidence>
<dbReference type="InterPro" id="IPR050708">
    <property type="entry name" value="T6SS_VgrG/RHS"/>
</dbReference>
<sequence length="892" mass="99202">MHAHTPHLLAIDSRGLPVRQVAYWREDASAPEACITAQQHDAAARLVAQRDPRLMTDPSAPANLTTIYSLTGQVLSTVSVDAGWRVSLKGEASQPLRSWDGRGSQGAVEYDEQIRVVAISEQALDDEPLCVERYEYGGNDPTFAARNQCGQLIRHDDPAGTQLFEQFGLTGGALQQTRHFLRTLEAPDWPESLAERDALLEPGEGAISQTVFNPLGETIRQTDAKGNQQFFGQTRDGQLREVRLQLSHQAQAKTLVSAIQYNADGRTAQETAGNGVITTLQYAPDDGRLTRLQARGGNDHLQDLLYANDPVGNVLSIEDAALPIRYFANQRIESVSYFDYDSLDQLNKATGWEAGQTSTFSPFAAPAACANYIQTYRYDRGGNLLELTHQGPQNHGHRLIAAAHSNRCLPVRDGAEPGEEDFRNGFDANGNLLSLQPGQLLSWDIRNQLREVRTVVRAVDADDGEHYMYGADGMRVRKIRQTQTNVRTLTAEVRYLPNLEIRTHSGTGERLQVISVQAGRSSVRVLHWESEPPKDMDNHEQRYSLNDHLGSCTLELDAEGQVISHERYHPFGTTAWFAGRGEIEASYKTLRYSGKERDATGLYYFGFRYYMAGWQRWINPDPLGQADGLNMFSMVKGNPLTYFDIDGRVREGINKENLPEEAFGFSPPPLSGTPFSANAVGNESTHFEFPDTPPLSSEDRSESQPIEVLMKKMQLTDSPLQNKVTSIASDIGDRSPIAGGGEGEIYASSDGKHVYKKFKGFQELSSIPGSIKSEAESFNAFHGPGSAMALIEDNQVYLKMIKLDGIPLGRIKKGAIPASAANALLEMFDEMEAKDLFHQDVQDHNFLFSEKDNKVYPVDMETHPFEFAQYSIDVYDRKKIQLLTQFADNVER</sequence>
<feature type="region of interest" description="Disordered" evidence="1">
    <location>
        <begin position="684"/>
        <end position="703"/>
    </location>
</feature>
<dbReference type="NCBIfam" id="TIGR03696">
    <property type="entry name" value="Rhs_assc_core"/>
    <property type="match status" value="1"/>
</dbReference>
<dbReference type="Gene3D" id="1.10.510.10">
    <property type="entry name" value="Transferase(Phosphotransferase) domain 1"/>
    <property type="match status" value="1"/>
</dbReference>
<dbReference type="PANTHER" id="PTHR32305">
    <property type="match status" value="1"/>
</dbReference>
<protein>
    <submittedName>
        <fullName evidence="3">RHS repeat protein</fullName>
    </submittedName>
</protein>
<feature type="domain" description="Kinase OspG kinase" evidence="2">
    <location>
        <begin position="740"/>
        <end position="880"/>
    </location>
</feature>
<dbReference type="InterPro" id="IPR054466">
    <property type="entry name" value="OspG_kinase"/>
</dbReference>
<reference evidence="3 4" key="1">
    <citation type="journal article" date="2020" name="Microorganisms">
        <title>Reliable Identification of Environmental Pseudomonas Isolates Using the rpoD Gene.</title>
        <authorList>
            <consortium name="The Broad Institute Genome Sequencing Platform"/>
            <person name="Girard L."/>
            <person name="Lood C."/>
            <person name="Rokni-Zadeh H."/>
            <person name="van Noort V."/>
            <person name="Lavigne R."/>
            <person name="De Mot R."/>
        </authorList>
    </citation>
    <scope>NUCLEOTIDE SEQUENCE [LARGE SCALE GENOMIC DNA]</scope>
    <source>
        <strain evidence="3 4">SWRI65</strain>
    </source>
</reference>
<keyword evidence="4" id="KW-1185">Reference proteome</keyword>
<dbReference type="Gene3D" id="2.180.10.10">
    <property type="entry name" value="RHS repeat-associated core"/>
    <property type="match status" value="1"/>
</dbReference>
<accession>A0A9E6P4R6</accession>
<dbReference type="AlphaFoldDB" id="A0A9E6P4R6"/>
<dbReference type="InterPro" id="IPR022385">
    <property type="entry name" value="Rhs_assc_core"/>
</dbReference>
<evidence type="ECO:0000313" key="4">
    <source>
        <dbReference type="Proteomes" id="UP000631521"/>
    </source>
</evidence>
<dbReference type="KEGG" id="phv:HU739_001355"/>
<dbReference type="PANTHER" id="PTHR32305:SF15">
    <property type="entry name" value="PROTEIN RHSA-RELATED"/>
    <property type="match status" value="1"/>
</dbReference>
<evidence type="ECO:0000259" key="2">
    <source>
        <dbReference type="Pfam" id="PF22303"/>
    </source>
</evidence>
<name>A0A9E6P4R6_9PSED</name>
<gene>
    <name evidence="3" type="ORF">HU739_001355</name>
</gene>
<proteinExistence type="predicted"/>
<dbReference type="Proteomes" id="UP000631521">
    <property type="component" value="Chromosome"/>
</dbReference>
<dbReference type="Gene3D" id="3.30.200.20">
    <property type="entry name" value="Phosphorylase Kinase, domain 1"/>
    <property type="match status" value="1"/>
</dbReference>